<reference evidence="1 2" key="1">
    <citation type="submission" date="2018-10" db="EMBL/GenBank/DDBJ databases">
        <title>Genomic Encyclopedia of Archaeal and Bacterial Type Strains, Phase II (KMG-II): from individual species to whole genera.</title>
        <authorList>
            <person name="Goeker M."/>
        </authorList>
    </citation>
    <scope>NUCLEOTIDE SEQUENCE [LARGE SCALE GENOMIC DNA]</scope>
    <source>
        <strain evidence="1 2">DSM 23424</strain>
    </source>
</reference>
<dbReference type="CDD" id="cd00552">
    <property type="entry name" value="RaiA"/>
    <property type="match status" value="1"/>
</dbReference>
<dbReference type="NCBIfam" id="TIGR00741">
    <property type="entry name" value="yfiA"/>
    <property type="match status" value="1"/>
</dbReference>
<dbReference type="EMBL" id="REFC01000012">
    <property type="protein sequence ID" value="RMA64278.1"/>
    <property type="molecule type" value="Genomic_DNA"/>
</dbReference>
<dbReference type="InterPro" id="IPR003489">
    <property type="entry name" value="RHF/RaiA"/>
</dbReference>
<sequence length="100" mass="11357">MNVNFEYHNVSASNRLEILAAEKLSKLEEKFDFMVSSDVYFKKENRSGENTGKICSVRVNTPGPTLFAESSSTAFEVSIASVMSDLQRQLQKRKDKMQSR</sequence>
<dbReference type="AlphaFoldDB" id="A0A3L9Z1Q1"/>
<dbReference type="RefSeq" id="WP_121906738.1">
    <property type="nucleotide sequence ID" value="NZ_REFC01000012.1"/>
</dbReference>
<keyword evidence="2" id="KW-1185">Reference proteome</keyword>
<organism evidence="1 2">
    <name type="scientific">Ulvibacter antarcticus</name>
    <dbReference type="NCBI Taxonomy" id="442714"/>
    <lineage>
        <taxon>Bacteria</taxon>
        <taxon>Pseudomonadati</taxon>
        <taxon>Bacteroidota</taxon>
        <taxon>Flavobacteriia</taxon>
        <taxon>Flavobacteriales</taxon>
        <taxon>Flavobacteriaceae</taxon>
        <taxon>Ulvibacter</taxon>
    </lineage>
</organism>
<dbReference type="Proteomes" id="UP000271339">
    <property type="component" value="Unassembled WGS sequence"/>
</dbReference>
<accession>A0A3L9Z1Q1</accession>
<evidence type="ECO:0000313" key="1">
    <source>
        <dbReference type="EMBL" id="RMA64278.1"/>
    </source>
</evidence>
<dbReference type="Pfam" id="PF02482">
    <property type="entry name" value="Ribosomal_S30AE"/>
    <property type="match status" value="1"/>
</dbReference>
<name>A0A3L9Z1Q1_9FLAO</name>
<gene>
    <name evidence="1" type="ORF">BXY75_1151</name>
</gene>
<proteinExistence type="predicted"/>
<evidence type="ECO:0000313" key="2">
    <source>
        <dbReference type="Proteomes" id="UP000271339"/>
    </source>
</evidence>
<protein>
    <submittedName>
        <fullName evidence="1">Putative sigma-54 modulation protein</fullName>
    </submittedName>
</protein>
<dbReference type="SUPFAM" id="SSF69754">
    <property type="entry name" value="Ribosome binding protein Y (YfiA homologue)"/>
    <property type="match status" value="1"/>
</dbReference>
<dbReference type="Gene3D" id="3.30.160.100">
    <property type="entry name" value="Ribosome hibernation promotion factor-like"/>
    <property type="match status" value="1"/>
</dbReference>
<dbReference type="OrthoDB" id="9808702at2"/>
<comment type="caution">
    <text evidence="1">The sequence shown here is derived from an EMBL/GenBank/DDBJ whole genome shotgun (WGS) entry which is preliminary data.</text>
</comment>
<dbReference type="InterPro" id="IPR036567">
    <property type="entry name" value="RHF-like"/>
</dbReference>